<evidence type="ECO:0000313" key="1">
    <source>
        <dbReference type="EMBL" id="CAI4218887.1"/>
    </source>
</evidence>
<comment type="caution">
    <text evidence="1">The sequence shown here is derived from an EMBL/GenBank/DDBJ whole genome shotgun (WGS) entry which is preliminary data.</text>
</comment>
<accession>A0A9P1H8Z3</accession>
<gene>
    <name evidence="1" type="ORF">PPNO1_LOCUS8460</name>
</gene>
<protein>
    <submittedName>
        <fullName evidence="1">Uncharacterized protein</fullName>
    </submittedName>
</protein>
<name>A0A9P1H8Z3_9PEZI</name>
<evidence type="ECO:0000313" key="2">
    <source>
        <dbReference type="Proteomes" id="UP000838763"/>
    </source>
</evidence>
<keyword evidence="2" id="KW-1185">Reference proteome</keyword>
<dbReference type="Proteomes" id="UP000838763">
    <property type="component" value="Unassembled WGS sequence"/>
</dbReference>
<proteinExistence type="predicted"/>
<reference evidence="1" key="1">
    <citation type="submission" date="2022-11" db="EMBL/GenBank/DDBJ databases">
        <authorList>
            <person name="Scott C."/>
            <person name="Bruce N."/>
        </authorList>
    </citation>
    <scope>NUCLEOTIDE SEQUENCE</scope>
</reference>
<organism evidence="1 2">
    <name type="scientific">Parascedosporium putredinis</name>
    <dbReference type="NCBI Taxonomy" id="1442378"/>
    <lineage>
        <taxon>Eukaryota</taxon>
        <taxon>Fungi</taxon>
        <taxon>Dikarya</taxon>
        <taxon>Ascomycota</taxon>
        <taxon>Pezizomycotina</taxon>
        <taxon>Sordariomycetes</taxon>
        <taxon>Hypocreomycetidae</taxon>
        <taxon>Microascales</taxon>
        <taxon>Microascaceae</taxon>
        <taxon>Parascedosporium</taxon>
    </lineage>
</organism>
<dbReference type="AlphaFoldDB" id="A0A9P1H8Z3"/>
<dbReference type="OrthoDB" id="4733706at2759"/>
<dbReference type="EMBL" id="CALLCH030000018">
    <property type="protein sequence ID" value="CAI4218887.1"/>
    <property type="molecule type" value="Genomic_DNA"/>
</dbReference>
<sequence>MVSKREFEQDNSTLLDKSWVDAILLTFPQDAFPISRETEVTGNVGVETAVEIVCTHCYIKGRATSKFTIDDGDFDFGQTIANFTKDIGETILDIGEQILGNVTQYFTNLFDNFDDGIDLEDFAFPPMELDFNVEVAEIPECRLDFKFEDIELYLSISTILSSSATYNLNLYTSNTPIGLSVGRI</sequence>